<keyword evidence="2" id="KW-1185">Reference proteome</keyword>
<evidence type="ECO:0000313" key="3">
    <source>
        <dbReference type="WBParaSite" id="TMUE_2000007943.1"/>
    </source>
</evidence>
<evidence type="ECO:0000256" key="1">
    <source>
        <dbReference type="SAM" id="MobiDB-lite"/>
    </source>
</evidence>
<organism evidence="2 3">
    <name type="scientific">Trichuris muris</name>
    <name type="common">Mouse whipworm</name>
    <dbReference type="NCBI Taxonomy" id="70415"/>
    <lineage>
        <taxon>Eukaryota</taxon>
        <taxon>Metazoa</taxon>
        <taxon>Ecdysozoa</taxon>
        <taxon>Nematoda</taxon>
        <taxon>Enoplea</taxon>
        <taxon>Dorylaimia</taxon>
        <taxon>Trichinellida</taxon>
        <taxon>Trichuridae</taxon>
        <taxon>Trichuris</taxon>
    </lineage>
</organism>
<proteinExistence type="predicted"/>
<protein>
    <submittedName>
        <fullName evidence="3">Uncharacterized protein</fullName>
    </submittedName>
</protein>
<feature type="compositionally biased region" description="Basic residues" evidence="1">
    <location>
        <begin position="266"/>
        <end position="278"/>
    </location>
</feature>
<evidence type="ECO:0000313" key="2">
    <source>
        <dbReference type="Proteomes" id="UP000046395"/>
    </source>
</evidence>
<sequence>MCDIKLFKFYSKVSPNVDSSGSVESESLSTVRAATVKQVLRELHYEYQNLHADYANVMSSFNDIHGDVLKVAILSAEGTNESEFRGETPAESSSEQALARQSEQEPGAFAGGYAHGSGSLGSKRPDSSPTESTTAKRCRSIHTDDQSGSGALVSESEEIAEQGLKSDALTPTAADQPSAIAEETMTKTTTGLADADSSSAMLVGQASGPSECPQGSVPAITEASSIHDSEAPQSTSEVHGDGRNRIVWNGNGRGKKRGSFPGRSPFIRKRYRRRKRAGRGLPARGGAP</sequence>
<feature type="compositionally biased region" description="Polar residues" evidence="1">
    <location>
        <begin position="90"/>
        <end position="101"/>
    </location>
</feature>
<dbReference type="Proteomes" id="UP000046395">
    <property type="component" value="Unassembled WGS sequence"/>
</dbReference>
<accession>A0A5S6QL64</accession>
<dbReference type="WBParaSite" id="TMUE_2000007943.1">
    <property type="protein sequence ID" value="TMUE_2000007943.1"/>
    <property type="gene ID" value="WBGene00295642"/>
</dbReference>
<feature type="compositionally biased region" description="Low complexity" evidence="1">
    <location>
        <begin position="279"/>
        <end position="288"/>
    </location>
</feature>
<feature type="region of interest" description="Disordered" evidence="1">
    <location>
        <begin position="79"/>
        <end position="288"/>
    </location>
</feature>
<dbReference type="AlphaFoldDB" id="A0A5S6QL64"/>
<feature type="compositionally biased region" description="Polar residues" evidence="1">
    <location>
        <begin position="186"/>
        <end position="200"/>
    </location>
</feature>
<name>A0A5S6QL64_TRIMR</name>
<reference evidence="3" key="1">
    <citation type="submission" date="2019-12" db="UniProtKB">
        <authorList>
            <consortium name="WormBaseParasite"/>
        </authorList>
    </citation>
    <scope>IDENTIFICATION</scope>
</reference>
<feature type="compositionally biased region" description="Gly residues" evidence="1">
    <location>
        <begin position="109"/>
        <end position="119"/>
    </location>
</feature>